<sequence length="405" mass="46204">MNIVFLGGIYLREDSLYVNENSIGVIQNAADVLQKNYMQGLIENCKDCDITLINVPFVGGYPTAFKKKYFKAEKNIEVRNNFTGDVIIKNCSFLNIKGIKHFFRFFVAAKEISKLNKSNDDLHIICYSMHLPFLLACWINKLLFKNISYYVVVPDLPEYMAERSVFSKKIHSAINKVSYWISNKSDGLSLITKHMAECFSGKVNKIIIEGISSKNQDSNLSMDKYPFDKFFLYTGTLDRRYGIKDLVDSYIKADFSDISLVICGDGNERKYVELASMENKNIIYLGQVSRTVGVSLQMKALALINPRPNSDAFTKYSFPSKIIEYMQSGRPVVMYRLDGIPSEYNGFYFEIEGVDCLTDMLKHVGSLSEESLGLMGERAKKFVESRCSPKQQVKKLVKIMRLSNQ</sequence>
<dbReference type="RefSeq" id="WP_010862894.1">
    <property type="nucleotide sequence ID" value="NZ_KB944507.1"/>
</dbReference>
<dbReference type="Pfam" id="PF13692">
    <property type="entry name" value="Glyco_trans_1_4"/>
    <property type="match status" value="1"/>
</dbReference>
<evidence type="ECO:0000313" key="3">
    <source>
        <dbReference type="EMBL" id="EON89278.1"/>
    </source>
</evidence>
<dbReference type="AlphaFoldDB" id="R8ASI6"/>
<dbReference type="HOGENOM" id="CLU_055800_0_0_6"/>
<reference evidence="3 4" key="1">
    <citation type="journal article" date="2013" name="Genome Announc.">
        <title>Genome Sequence of Plesiomonas shigelloides Strain 302-73 (Serotype O1).</title>
        <authorList>
            <person name="Pique N."/>
            <person name="Aquilini E."/>
            <person name="Alioto T."/>
            <person name="Minana-Galbis D."/>
            <person name="Tomas J.M."/>
        </authorList>
    </citation>
    <scope>NUCLEOTIDE SEQUENCE [LARGE SCALE GENOMIC DNA]</scope>
    <source>
        <strain evidence="3 4">302-73</strain>
    </source>
</reference>
<comment type="caution">
    <text evidence="3">The sequence shown here is derived from an EMBL/GenBank/DDBJ whole genome shotgun (WGS) entry which is preliminary data.</text>
</comment>
<protein>
    <submittedName>
        <fullName evidence="3">Glycosyl transferase group 1 protein</fullName>
    </submittedName>
</protein>
<dbReference type="SUPFAM" id="SSF53756">
    <property type="entry name" value="UDP-Glycosyltransferase/glycogen phosphorylase"/>
    <property type="match status" value="1"/>
</dbReference>
<keyword evidence="1" id="KW-0328">Glycosyltransferase</keyword>
<evidence type="ECO:0000256" key="2">
    <source>
        <dbReference type="ARBA" id="ARBA00022679"/>
    </source>
</evidence>
<dbReference type="EMBL" id="AQQO01000039">
    <property type="protein sequence ID" value="EON89278.1"/>
    <property type="molecule type" value="Genomic_DNA"/>
</dbReference>
<dbReference type="PATRIC" id="fig|1315976.3.peg.1246"/>
<evidence type="ECO:0000256" key="1">
    <source>
        <dbReference type="ARBA" id="ARBA00022676"/>
    </source>
</evidence>
<name>R8ASI6_PLESH</name>
<organism evidence="3 4">
    <name type="scientific">Plesiomonas shigelloides 302-73</name>
    <dbReference type="NCBI Taxonomy" id="1315976"/>
    <lineage>
        <taxon>Bacteria</taxon>
        <taxon>Pseudomonadati</taxon>
        <taxon>Pseudomonadota</taxon>
        <taxon>Gammaproteobacteria</taxon>
        <taxon>Enterobacterales</taxon>
        <taxon>Enterobacteriaceae</taxon>
        <taxon>Plesiomonas</taxon>
    </lineage>
</organism>
<accession>R8ASI6</accession>
<gene>
    <name evidence="3" type="ORF">PLESHI_06349</name>
</gene>
<dbReference type="Proteomes" id="UP000014012">
    <property type="component" value="Unassembled WGS sequence"/>
</dbReference>
<dbReference type="PANTHER" id="PTHR12526">
    <property type="entry name" value="GLYCOSYLTRANSFERASE"/>
    <property type="match status" value="1"/>
</dbReference>
<dbReference type="GO" id="GO:0016757">
    <property type="term" value="F:glycosyltransferase activity"/>
    <property type="evidence" value="ECO:0007669"/>
    <property type="project" value="UniProtKB-KW"/>
</dbReference>
<evidence type="ECO:0000313" key="4">
    <source>
        <dbReference type="Proteomes" id="UP000014012"/>
    </source>
</evidence>
<dbReference type="Gene3D" id="3.40.50.2000">
    <property type="entry name" value="Glycogen Phosphorylase B"/>
    <property type="match status" value="2"/>
</dbReference>
<keyword evidence="2 3" id="KW-0808">Transferase</keyword>
<dbReference type="OrthoDB" id="6590943at2"/>
<keyword evidence="4" id="KW-1185">Reference proteome</keyword>
<proteinExistence type="predicted"/>
<dbReference type="PANTHER" id="PTHR12526:SF629">
    <property type="entry name" value="TEICHURONIC ACID BIOSYNTHESIS GLYCOSYLTRANSFERASE TUAH-RELATED"/>
    <property type="match status" value="1"/>
</dbReference>